<dbReference type="Gene3D" id="3.40.50.300">
    <property type="entry name" value="P-loop containing nucleotide triphosphate hydrolases"/>
    <property type="match status" value="1"/>
</dbReference>
<dbReference type="EMBL" id="MDLC01000022">
    <property type="protein sequence ID" value="ODS23708.1"/>
    <property type="molecule type" value="Genomic_DNA"/>
</dbReference>
<evidence type="ECO:0000259" key="1">
    <source>
        <dbReference type="Pfam" id="PF13614"/>
    </source>
</evidence>
<gene>
    <name evidence="2" type="ORF">AB835_07365</name>
</gene>
<dbReference type="InterPro" id="IPR025669">
    <property type="entry name" value="AAA_dom"/>
</dbReference>
<feature type="domain" description="AAA" evidence="1">
    <location>
        <begin position="1"/>
        <end position="178"/>
    </location>
</feature>
<evidence type="ECO:0000313" key="3">
    <source>
        <dbReference type="Proteomes" id="UP000242502"/>
    </source>
</evidence>
<organism evidence="2 3">
    <name type="scientific">Candidatus Endobugula sertula</name>
    <name type="common">Bugula neritina bacterial symbiont</name>
    <dbReference type="NCBI Taxonomy" id="62101"/>
    <lineage>
        <taxon>Bacteria</taxon>
        <taxon>Pseudomonadati</taxon>
        <taxon>Pseudomonadota</taxon>
        <taxon>Gammaproteobacteria</taxon>
        <taxon>Cellvibrionales</taxon>
        <taxon>Cellvibrionaceae</taxon>
        <taxon>Candidatus Endobugula</taxon>
    </lineage>
</organism>
<protein>
    <submittedName>
        <fullName evidence="2">Cobalamin biosynthesis protein CobQ</fullName>
    </submittedName>
</protein>
<dbReference type="Pfam" id="PF13614">
    <property type="entry name" value="AAA_31"/>
    <property type="match status" value="1"/>
</dbReference>
<reference evidence="2 3" key="1">
    <citation type="journal article" date="2016" name="Appl. Environ. Microbiol.">
        <title>Lack of Overt Genome Reduction in the Bryostatin-Producing Bryozoan Symbiont "Candidatus Endobugula sertula".</title>
        <authorList>
            <person name="Miller I.J."/>
            <person name="Vanee N."/>
            <person name="Fong S.S."/>
            <person name="Lim-Fong G.E."/>
            <person name="Kwan J.C."/>
        </authorList>
    </citation>
    <scope>NUCLEOTIDE SEQUENCE [LARGE SCALE GENOMIC DNA]</scope>
    <source>
        <strain evidence="2">AB1-4</strain>
    </source>
</reference>
<dbReference type="SUPFAM" id="SSF52540">
    <property type="entry name" value="P-loop containing nucleoside triphosphate hydrolases"/>
    <property type="match status" value="1"/>
</dbReference>
<proteinExistence type="predicted"/>
<dbReference type="InterPro" id="IPR027417">
    <property type="entry name" value="P-loop_NTPase"/>
</dbReference>
<comment type="caution">
    <text evidence="2">The sequence shown here is derived from an EMBL/GenBank/DDBJ whole genome shotgun (WGS) entry which is preliminary data.</text>
</comment>
<dbReference type="AlphaFoldDB" id="A0A1D2QQ44"/>
<evidence type="ECO:0000313" key="2">
    <source>
        <dbReference type="EMBL" id="ODS23708.1"/>
    </source>
</evidence>
<dbReference type="STRING" id="62101.AB835_07365"/>
<dbReference type="PANTHER" id="PTHR13696:SF69">
    <property type="entry name" value="PLASMID PARTITIONING PROTEIN-RELATED"/>
    <property type="match status" value="1"/>
</dbReference>
<dbReference type="PANTHER" id="PTHR13696">
    <property type="entry name" value="P-LOOP CONTAINING NUCLEOSIDE TRIPHOSPHATE HYDROLASE"/>
    <property type="match status" value="1"/>
</dbReference>
<dbReference type="InterPro" id="IPR050678">
    <property type="entry name" value="DNA_Partitioning_ATPase"/>
</dbReference>
<dbReference type="Proteomes" id="UP000242502">
    <property type="component" value="Unassembled WGS sequence"/>
</dbReference>
<sequence length="277" mass="30568">MQVWTVANQKGGVGKTTTSVALAGLAAEQGQRVLLIDLDPQGSMTSYFGGDPDNTPVSVFTLFQDKAIICLESIVQLLIPTRFERMTLLPASTALATLERHGVGKGGLGLVICRTIEQVQDEFDLVVIDSPPVLGVLLINALAACDRLIIPVQTEYLALKGLDRMIHTLRMLSQSQQRLLEYVIVPTMFDQRTHASVGSLSSIRHKYGTQTWPSKIPVDTRLRDASKAGIPPHLFDSNSHSINSYRSLYQWLDKSQRKTEKVYFWTARQSLSGLGGM</sequence>
<dbReference type="CDD" id="cd02042">
    <property type="entry name" value="ParAB_family"/>
    <property type="match status" value="1"/>
</dbReference>
<accession>A0A1D2QQ44</accession>
<name>A0A1D2QQ44_9GAMM</name>